<dbReference type="Proteomes" id="UP001501057">
    <property type="component" value="Unassembled WGS sequence"/>
</dbReference>
<feature type="region of interest" description="Disordered" evidence="1">
    <location>
        <begin position="57"/>
        <end position="119"/>
    </location>
</feature>
<comment type="caution">
    <text evidence="4">The sequence shown here is derived from an EMBL/GenBank/DDBJ whole genome shotgun (WGS) entry which is preliminary data.</text>
</comment>
<feature type="domain" description="Leucine rich repeat variant" evidence="3">
    <location>
        <begin position="4"/>
        <end position="62"/>
    </location>
</feature>
<keyword evidence="2" id="KW-0812">Transmembrane</keyword>
<keyword evidence="2" id="KW-1133">Transmembrane helix</keyword>
<dbReference type="InterPro" id="IPR057893">
    <property type="entry name" value="LRV_2"/>
</dbReference>
<evidence type="ECO:0000313" key="4">
    <source>
        <dbReference type="EMBL" id="GAA1730379.1"/>
    </source>
</evidence>
<evidence type="ECO:0000256" key="1">
    <source>
        <dbReference type="SAM" id="MobiDB-lite"/>
    </source>
</evidence>
<feature type="region of interest" description="Disordered" evidence="1">
    <location>
        <begin position="148"/>
        <end position="188"/>
    </location>
</feature>
<feature type="compositionally biased region" description="Acidic residues" evidence="1">
    <location>
        <begin position="161"/>
        <end position="188"/>
    </location>
</feature>
<evidence type="ECO:0000259" key="3">
    <source>
        <dbReference type="Pfam" id="PF25591"/>
    </source>
</evidence>
<reference evidence="5" key="1">
    <citation type="journal article" date="2019" name="Int. J. Syst. Evol. Microbiol.">
        <title>The Global Catalogue of Microorganisms (GCM) 10K type strain sequencing project: providing services to taxonomists for standard genome sequencing and annotation.</title>
        <authorList>
            <consortium name="The Broad Institute Genomics Platform"/>
            <consortium name="The Broad Institute Genome Sequencing Center for Infectious Disease"/>
            <person name="Wu L."/>
            <person name="Ma J."/>
        </authorList>
    </citation>
    <scope>NUCLEOTIDE SEQUENCE [LARGE SCALE GENOMIC DNA]</scope>
    <source>
        <strain evidence="5">JCM 13518</strain>
    </source>
</reference>
<organism evidence="4 5">
    <name type="scientific">Aeromicrobium alkaliterrae</name>
    <dbReference type="NCBI Taxonomy" id="302168"/>
    <lineage>
        <taxon>Bacteria</taxon>
        <taxon>Bacillati</taxon>
        <taxon>Actinomycetota</taxon>
        <taxon>Actinomycetes</taxon>
        <taxon>Propionibacteriales</taxon>
        <taxon>Nocardioidaceae</taxon>
        <taxon>Aeromicrobium</taxon>
    </lineage>
</organism>
<protein>
    <recommendedName>
        <fullName evidence="3">Leucine rich repeat variant domain-containing protein</fullName>
    </recommendedName>
</protein>
<keyword evidence="2" id="KW-0472">Membrane</keyword>
<dbReference type="RefSeq" id="WP_344198128.1">
    <property type="nucleotide sequence ID" value="NZ_BAAAME010000002.1"/>
</dbReference>
<evidence type="ECO:0000256" key="2">
    <source>
        <dbReference type="SAM" id="Phobius"/>
    </source>
</evidence>
<keyword evidence="5" id="KW-1185">Reference proteome</keyword>
<dbReference type="Pfam" id="PF25591">
    <property type="entry name" value="LRV_2"/>
    <property type="match status" value="1"/>
</dbReference>
<evidence type="ECO:0000313" key="5">
    <source>
        <dbReference type="Proteomes" id="UP001501057"/>
    </source>
</evidence>
<name>A0ABP4VKX2_9ACTN</name>
<feature type="transmembrane region" description="Helical" evidence="2">
    <location>
        <begin position="125"/>
        <end position="148"/>
    </location>
</feature>
<feature type="compositionally biased region" description="Pro residues" evidence="1">
    <location>
        <begin position="75"/>
        <end position="99"/>
    </location>
</feature>
<feature type="compositionally biased region" description="Basic and acidic residues" evidence="1">
    <location>
        <begin position="150"/>
        <end position="160"/>
    </location>
</feature>
<proteinExistence type="predicted"/>
<sequence length="276" mass="28695">MATDETRAEASNPGTPAARLQELTNDPELWPLIAAHPNAYDSLLAWLGENGGPDVQAAISSRGGAAEPTSVLPQQAPPAAAPPLTPPPGGAGPGLPPPGGYNQAPAGFPPPGGPQGGNGGSKKGLWITLGILIFLLVGSGIGVGVWALTKGDDSDTRSDDDTSDTDPTEDPSDEPSDDTDEDDPSSDFCDVMDDVDTAAFDIYLYFPGLSEEDELTDAVAVLEDNIDDAPDELADAMQVLLDYADEVSQLDESDPLPDDSDASDAYDVVFDYYLDC</sequence>
<gene>
    <name evidence="4" type="ORF">GCM10009710_08750</name>
</gene>
<dbReference type="EMBL" id="BAAAME010000002">
    <property type="protein sequence ID" value="GAA1730379.1"/>
    <property type="molecule type" value="Genomic_DNA"/>
</dbReference>
<accession>A0ABP4VKX2</accession>